<gene>
    <name evidence="2" type="ORF">SAMN05192574_105147</name>
</gene>
<dbReference type="PROSITE" id="PS51725">
    <property type="entry name" value="ABM"/>
    <property type="match status" value="1"/>
</dbReference>
<dbReference type="PANTHER" id="PTHR33336:SF3">
    <property type="entry name" value="ABM DOMAIN-CONTAINING PROTEIN"/>
    <property type="match status" value="1"/>
</dbReference>
<dbReference type="EMBL" id="FOCL01000005">
    <property type="protein sequence ID" value="SEO05842.1"/>
    <property type="molecule type" value="Genomic_DNA"/>
</dbReference>
<evidence type="ECO:0000313" key="2">
    <source>
        <dbReference type="EMBL" id="SEO05842.1"/>
    </source>
</evidence>
<evidence type="ECO:0000259" key="1">
    <source>
        <dbReference type="PROSITE" id="PS51725"/>
    </source>
</evidence>
<reference evidence="3" key="1">
    <citation type="submission" date="2016-10" db="EMBL/GenBank/DDBJ databases">
        <authorList>
            <person name="Varghese N."/>
            <person name="Submissions S."/>
        </authorList>
    </citation>
    <scope>NUCLEOTIDE SEQUENCE [LARGE SCALE GENOMIC DNA]</scope>
    <source>
        <strain evidence="3">Gh-48</strain>
    </source>
</reference>
<dbReference type="InterPro" id="IPR007138">
    <property type="entry name" value="ABM_dom"/>
</dbReference>
<dbReference type="InterPro" id="IPR011008">
    <property type="entry name" value="Dimeric_a/b-barrel"/>
</dbReference>
<evidence type="ECO:0000313" key="3">
    <source>
        <dbReference type="Proteomes" id="UP000198942"/>
    </source>
</evidence>
<dbReference type="SUPFAM" id="SSF54909">
    <property type="entry name" value="Dimeric alpha+beta barrel"/>
    <property type="match status" value="1"/>
</dbReference>
<dbReference type="STRING" id="551995.SAMN05192574_105147"/>
<organism evidence="2 3">
    <name type="scientific">Mucilaginibacter gossypiicola</name>
    <dbReference type="NCBI Taxonomy" id="551995"/>
    <lineage>
        <taxon>Bacteria</taxon>
        <taxon>Pseudomonadati</taxon>
        <taxon>Bacteroidota</taxon>
        <taxon>Sphingobacteriia</taxon>
        <taxon>Sphingobacteriales</taxon>
        <taxon>Sphingobacteriaceae</taxon>
        <taxon>Mucilaginibacter</taxon>
    </lineage>
</organism>
<accession>A0A1H8LKV1</accession>
<dbReference type="PANTHER" id="PTHR33336">
    <property type="entry name" value="QUINOL MONOOXYGENASE YGIN-RELATED"/>
    <property type="match status" value="1"/>
</dbReference>
<proteinExistence type="predicted"/>
<dbReference type="OrthoDB" id="796785at2"/>
<dbReference type="AlphaFoldDB" id="A0A1H8LKV1"/>
<sequence length="102" mass="11546">MQSTNNISLTAEIKILPGFEKEVLASAEMVWIATRKEIGCEAFLFNMKKEEPHVIVFFEVFKSQADFDAHVGFDHTVTFINFLKGKVVGDGPSLTFLNQYKD</sequence>
<dbReference type="Pfam" id="PF03992">
    <property type="entry name" value="ABM"/>
    <property type="match status" value="1"/>
</dbReference>
<feature type="domain" description="ABM" evidence="1">
    <location>
        <begin position="7"/>
        <end position="96"/>
    </location>
</feature>
<dbReference type="Gene3D" id="3.30.70.100">
    <property type="match status" value="1"/>
</dbReference>
<dbReference type="Proteomes" id="UP000198942">
    <property type="component" value="Unassembled WGS sequence"/>
</dbReference>
<dbReference type="GO" id="GO:0004497">
    <property type="term" value="F:monooxygenase activity"/>
    <property type="evidence" value="ECO:0007669"/>
    <property type="project" value="UniProtKB-KW"/>
</dbReference>
<dbReference type="RefSeq" id="WP_091212002.1">
    <property type="nucleotide sequence ID" value="NZ_FOCL01000005.1"/>
</dbReference>
<protein>
    <submittedName>
        <fullName evidence="2">Quinol monooxygenase YgiN</fullName>
    </submittedName>
</protein>
<dbReference type="InterPro" id="IPR050744">
    <property type="entry name" value="AI-2_Isomerase_LsrG"/>
</dbReference>
<keyword evidence="2" id="KW-0503">Monooxygenase</keyword>
<keyword evidence="2" id="KW-0560">Oxidoreductase</keyword>
<name>A0A1H8LKV1_9SPHI</name>
<keyword evidence="3" id="KW-1185">Reference proteome</keyword>